<organism evidence="1 2">
    <name type="scientific">Eragrostis curvula</name>
    <name type="common">weeping love grass</name>
    <dbReference type="NCBI Taxonomy" id="38414"/>
    <lineage>
        <taxon>Eukaryota</taxon>
        <taxon>Viridiplantae</taxon>
        <taxon>Streptophyta</taxon>
        <taxon>Embryophyta</taxon>
        <taxon>Tracheophyta</taxon>
        <taxon>Spermatophyta</taxon>
        <taxon>Magnoliopsida</taxon>
        <taxon>Liliopsida</taxon>
        <taxon>Poales</taxon>
        <taxon>Poaceae</taxon>
        <taxon>PACMAD clade</taxon>
        <taxon>Chloridoideae</taxon>
        <taxon>Eragrostideae</taxon>
        <taxon>Eragrostidinae</taxon>
        <taxon>Eragrostis</taxon>
    </lineage>
</organism>
<dbReference type="EMBL" id="RWGY01000031">
    <property type="protein sequence ID" value="TVU13872.1"/>
    <property type="molecule type" value="Genomic_DNA"/>
</dbReference>
<dbReference type="PANTHER" id="PTHR33075">
    <property type="entry name" value="OS02G0499800 PROTEIN"/>
    <property type="match status" value="1"/>
</dbReference>
<protein>
    <submittedName>
        <fullName evidence="1">Uncharacterized protein</fullName>
    </submittedName>
</protein>
<proteinExistence type="predicted"/>
<gene>
    <name evidence="1" type="ORF">EJB05_37303</name>
</gene>
<keyword evidence="2" id="KW-1185">Reference proteome</keyword>
<dbReference type="OrthoDB" id="690983at2759"/>
<evidence type="ECO:0000313" key="1">
    <source>
        <dbReference type="EMBL" id="TVU13872.1"/>
    </source>
</evidence>
<dbReference type="Gramene" id="TVU13872">
    <property type="protein sequence ID" value="TVU13872"/>
    <property type="gene ID" value="EJB05_37303"/>
</dbReference>
<dbReference type="PANTHER" id="PTHR33075:SF10">
    <property type="entry name" value="DUF4283 DOMAIN-CONTAINING PROTEIN"/>
    <property type="match status" value="1"/>
</dbReference>
<evidence type="ECO:0000313" key="2">
    <source>
        <dbReference type="Proteomes" id="UP000324897"/>
    </source>
</evidence>
<feature type="non-terminal residue" evidence="1">
    <location>
        <position position="1"/>
    </location>
</feature>
<comment type="caution">
    <text evidence="1">The sequence shown here is derived from an EMBL/GenBank/DDBJ whole genome shotgun (WGS) entry which is preliminary data.</text>
</comment>
<accession>A0A5J9TR92</accession>
<name>A0A5J9TR92_9POAL</name>
<reference evidence="1 2" key="1">
    <citation type="journal article" date="2019" name="Sci. Rep.">
        <title>A high-quality genome of Eragrostis curvula grass provides insights into Poaceae evolution and supports new strategies to enhance forage quality.</title>
        <authorList>
            <person name="Carballo J."/>
            <person name="Santos B.A.C.M."/>
            <person name="Zappacosta D."/>
            <person name="Garbus I."/>
            <person name="Selva J.P."/>
            <person name="Gallo C.A."/>
            <person name="Diaz A."/>
            <person name="Albertini E."/>
            <person name="Caccamo M."/>
            <person name="Echenique V."/>
        </authorList>
    </citation>
    <scope>NUCLEOTIDE SEQUENCE [LARGE SCALE GENOMIC DNA]</scope>
    <source>
        <strain evidence="2">cv. Victoria</strain>
        <tissue evidence="1">Leaf</tissue>
    </source>
</reference>
<sequence length="281" mass="32229">MAAASSDVVPRFDYSRGRRFQADVLDRFCSSVHHPSSSIDGCFFMLAVFRRFTFRLTEESVSLALHLVLGGTPDGFHVHFESDRHFRFSVASKEVGLHIHSVERFTNEHFDLYCFLWRDGTPRWEKDEIVWLKEQEKEWTTVTYKRKPKQQNHRASPLVKSKPSFQSASKVKPATQPAIKTVRIGEFYCPLPAPISVAKNSSLDQSSVAVSSVFNWFHCDFENFQIFKEFERSMTGQRAANESSEHYGRASTEKGAYWPSIFEQDGVLLRVGHIPSPQEIA</sequence>
<dbReference type="Proteomes" id="UP000324897">
    <property type="component" value="Unassembled WGS sequence"/>
</dbReference>
<dbReference type="AlphaFoldDB" id="A0A5J9TR92"/>